<dbReference type="Proteomes" id="UP000241818">
    <property type="component" value="Unassembled WGS sequence"/>
</dbReference>
<gene>
    <name evidence="1" type="ORF">M430DRAFT_43578</name>
</gene>
<dbReference type="AlphaFoldDB" id="A0A2T3AZB3"/>
<dbReference type="EMBL" id="KZ679013">
    <property type="protein sequence ID" value="PSS15352.1"/>
    <property type="molecule type" value="Genomic_DNA"/>
</dbReference>
<reference evidence="1 2" key="1">
    <citation type="journal article" date="2018" name="New Phytol.">
        <title>Comparative genomics and transcriptomics depict ericoid mycorrhizal fungi as versatile saprotrophs and plant mutualists.</title>
        <authorList>
            <person name="Martino E."/>
            <person name="Morin E."/>
            <person name="Grelet G.A."/>
            <person name="Kuo A."/>
            <person name="Kohler A."/>
            <person name="Daghino S."/>
            <person name="Barry K.W."/>
            <person name="Cichocki N."/>
            <person name="Clum A."/>
            <person name="Dockter R.B."/>
            <person name="Hainaut M."/>
            <person name="Kuo R.C."/>
            <person name="LaButti K."/>
            <person name="Lindahl B.D."/>
            <person name="Lindquist E.A."/>
            <person name="Lipzen A."/>
            <person name="Khouja H.R."/>
            <person name="Magnuson J."/>
            <person name="Murat C."/>
            <person name="Ohm R.A."/>
            <person name="Singer S.W."/>
            <person name="Spatafora J.W."/>
            <person name="Wang M."/>
            <person name="Veneault-Fourrey C."/>
            <person name="Henrissat B."/>
            <person name="Grigoriev I.V."/>
            <person name="Martin F.M."/>
            <person name="Perotto S."/>
        </authorList>
    </citation>
    <scope>NUCLEOTIDE SEQUENCE [LARGE SCALE GENOMIC DNA]</scope>
    <source>
        <strain evidence="1 2">ATCC 22711</strain>
    </source>
</reference>
<dbReference type="GeneID" id="36575710"/>
<organism evidence="1 2">
    <name type="scientific">Amorphotheca resinae ATCC 22711</name>
    <dbReference type="NCBI Taxonomy" id="857342"/>
    <lineage>
        <taxon>Eukaryota</taxon>
        <taxon>Fungi</taxon>
        <taxon>Dikarya</taxon>
        <taxon>Ascomycota</taxon>
        <taxon>Pezizomycotina</taxon>
        <taxon>Leotiomycetes</taxon>
        <taxon>Helotiales</taxon>
        <taxon>Amorphothecaceae</taxon>
        <taxon>Amorphotheca</taxon>
    </lineage>
</organism>
<keyword evidence="2" id="KW-1185">Reference proteome</keyword>
<evidence type="ECO:0000313" key="2">
    <source>
        <dbReference type="Proteomes" id="UP000241818"/>
    </source>
</evidence>
<dbReference type="RefSeq" id="XP_024719951.1">
    <property type="nucleotide sequence ID" value="XM_024867629.1"/>
</dbReference>
<proteinExistence type="predicted"/>
<dbReference type="InParanoid" id="A0A2T3AZB3"/>
<evidence type="ECO:0000313" key="1">
    <source>
        <dbReference type="EMBL" id="PSS15352.1"/>
    </source>
</evidence>
<name>A0A2T3AZB3_AMORE</name>
<sequence length="80" mass="8866">MVWGTTHVQKYFNRQLAPSCALIAISSFNFVFDDQGYATAQAMDVFEHRFGGTREDEVMGSGSTLAFNVQWASPDLLVVS</sequence>
<protein>
    <submittedName>
        <fullName evidence="1">Uncharacterized protein</fullName>
    </submittedName>
</protein>
<accession>A0A2T3AZB3</accession>
<dbReference type="OrthoDB" id="6612291at2759"/>